<accession>A0AAV9TKI5</accession>
<dbReference type="PANTHER" id="PTHR31465:SF1">
    <property type="entry name" value="PROTEIN RTA1-RELATED"/>
    <property type="match status" value="1"/>
</dbReference>
<reference evidence="8 9" key="1">
    <citation type="submission" date="2023-04" db="EMBL/GenBank/DDBJ databases">
        <title>Colletotrichum tabacum stain YC1 causing leaf anthracnose on Nicotiana tabacum(L.) cv.</title>
        <authorList>
            <person name="Ji Z."/>
            <person name="Wang M."/>
            <person name="Zhang J."/>
            <person name="Wang N."/>
            <person name="Zhou Z."/>
        </authorList>
    </citation>
    <scope>NUCLEOTIDE SEQUENCE [LARGE SCALE GENOMIC DNA]</scope>
    <source>
        <strain evidence="8 9">YC1</strain>
    </source>
</reference>
<feature type="transmembrane region" description="Helical" evidence="7">
    <location>
        <begin position="80"/>
        <end position="105"/>
    </location>
</feature>
<evidence type="ECO:0000256" key="1">
    <source>
        <dbReference type="ARBA" id="ARBA00004141"/>
    </source>
</evidence>
<comment type="caution">
    <text evidence="8">The sequence shown here is derived from an EMBL/GenBank/DDBJ whole genome shotgun (WGS) entry which is preliminary data.</text>
</comment>
<keyword evidence="2 7" id="KW-0812">Transmembrane</keyword>
<gene>
    <name evidence="8" type="ORF">QIS74_03860</name>
</gene>
<feature type="compositionally biased region" description="Polar residues" evidence="6">
    <location>
        <begin position="323"/>
        <end position="332"/>
    </location>
</feature>
<evidence type="ECO:0000256" key="6">
    <source>
        <dbReference type="SAM" id="MobiDB-lite"/>
    </source>
</evidence>
<dbReference type="GO" id="GO:0016020">
    <property type="term" value="C:membrane"/>
    <property type="evidence" value="ECO:0007669"/>
    <property type="project" value="UniProtKB-SubCell"/>
</dbReference>
<evidence type="ECO:0000256" key="4">
    <source>
        <dbReference type="ARBA" id="ARBA00023136"/>
    </source>
</evidence>
<feature type="transmembrane region" description="Helical" evidence="7">
    <location>
        <begin position="161"/>
        <end position="183"/>
    </location>
</feature>
<dbReference type="Proteomes" id="UP001327957">
    <property type="component" value="Unassembled WGS sequence"/>
</dbReference>
<dbReference type="EMBL" id="JASAOK010000016">
    <property type="protein sequence ID" value="KAK6223015.1"/>
    <property type="molecule type" value="Genomic_DNA"/>
</dbReference>
<keyword evidence="5" id="KW-0539">Nucleus</keyword>
<evidence type="ECO:0000256" key="5">
    <source>
        <dbReference type="ARBA" id="ARBA00023242"/>
    </source>
</evidence>
<protein>
    <submittedName>
        <fullName evidence="8">RTA1 domain-containing protein</fullName>
    </submittedName>
</protein>
<dbReference type="Pfam" id="PF11951">
    <property type="entry name" value="Fungal_trans_2"/>
    <property type="match status" value="1"/>
</dbReference>
<feature type="region of interest" description="Disordered" evidence="6">
    <location>
        <begin position="273"/>
        <end position="299"/>
    </location>
</feature>
<dbReference type="AlphaFoldDB" id="A0AAV9TKI5"/>
<feature type="transmembrane region" description="Helical" evidence="7">
    <location>
        <begin position="20"/>
        <end position="43"/>
    </location>
</feature>
<comment type="subcellular location">
    <subcellularLocation>
        <location evidence="1">Membrane</location>
        <topology evidence="1">Multi-pass membrane protein</topology>
    </subcellularLocation>
</comment>
<dbReference type="Pfam" id="PF04479">
    <property type="entry name" value="RTA1"/>
    <property type="match status" value="1"/>
</dbReference>
<feature type="transmembrane region" description="Helical" evidence="7">
    <location>
        <begin position="242"/>
        <end position="262"/>
    </location>
</feature>
<dbReference type="PANTHER" id="PTHR31465">
    <property type="entry name" value="PROTEIN RTA1-RELATED"/>
    <property type="match status" value="1"/>
</dbReference>
<organism evidence="8 9">
    <name type="scientific">Colletotrichum tabaci</name>
    <dbReference type="NCBI Taxonomy" id="1209068"/>
    <lineage>
        <taxon>Eukaryota</taxon>
        <taxon>Fungi</taxon>
        <taxon>Dikarya</taxon>
        <taxon>Ascomycota</taxon>
        <taxon>Pezizomycotina</taxon>
        <taxon>Sordariomycetes</taxon>
        <taxon>Hypocreomycetidae</taxon>
        <taxon>Glomerellales</taxon>
        <taxon>Glomerellaceae</taxon>
        <taxon>Colletotrichum</taxon>
        <taxon>Colletotrichum destructivum species complex</taxon>
    </lineage>
</organism>
<dbReference type="InterPro" id="IPR021858">
    <property type="entry name" value="Fun_TF"/>
</dbReference>
<feature type="transmembrane region" description="Helical" evidence="7">
    <location>
        <begin position="50"/>
        <end position="68"/>
    </location>
</feature>
<feature type="region of interest" description="Disordered" evidence="6">
    <location>
        <begin position="320"/>
        <end position="379"/>
    </location>
</feature>
<name>A0AAV9TKI5_9PEZI</name>
<evidence type="ECO:0000256" key="7">
    <source>
        <dbReference type="SAM" id="Phobius"/>
    </source>
</evidence>
<feature type="transmembrane region" description="Helical" evidence="7">
    <location>
        <begin position="204"/>
        <end position="222"/>
    </location>
</feature>
<evidence type="ECO:0000313" key="9">
    <source>
        <dbReference type="Proteomes" id="UP001327957"/>
    </source>
</evidence>
<evidence type="ECO:0000313" key="8">
    <source>
        <dbReference type="EMBL" id="KAK6223015.1"/>
    </source>
</evidence>
<keyword evidence="9" id="KW-1185">Reference proteome</keyword>
<evidence type="ECO:0000256" key="2">
    <source>
        <dbReference type="ARBA" id="ARBA00022692"/>
    </source>
</evidence>
<dbReference type="InterPro" id="IPR007568">
    <property type="entry name" value="RTA1"/>
</dbReference>
<sequence length="700" mass="78770">MASSTTEAPAEFFDFKLYRYTPSLAAAIVSVIVFAVLTALHTWRMRKARAYYFMAFTIGGVFQTAGYGGRIWNHYDPLSIGGFVIQAILILVAPALYAASIYMILGRLIRTVKGEHLSLIPVNWVTRVFVTGDVIAFSLQAGGGGIQAAGTMAMYETGEKIIIAGLFVQIVVFGFFVVTSIMFQSRLARNPTRVARSGSVPWKRYLVVLYVVSAIILVRSIFRVVEYLQGNKGYLISHEIFLYIFDTILMAITMAIFAIWYVERLEDPKRGKFVEDPETSGSGDGCEMDDGVQHGRQCSEERPSCRSCVRREVFCEYPEEVQPTGNPTPQSSDLHDDASPARLSPRVYDTGGDHSRTEHPSTPAPTPVSAVSSVSRRPGPSADTFGIRDLALLHHWTVSTSVSIFKAPDLDSLWQVLITQIAFEHPFVTHAILSLAALHMAYLDDRPQNSSYVEEATQHHAVSLAGFHSVLQNCTADQYEGLFLWSILNIIYVFSISRQLADNAERNSPRLRKDRLLGVEWIPMMRGIDAVLAPHYDFLRGGRIKHLLSLGNWAELEPGDAILDPMDLELRRLRDIWKDSVDADVYNQALTVMRKARMYCLQFETMEPHMLADLGWNRALAGPLSFVHFGPQRYFTLLHQRQPPALVLFTYLGALLHSLDHVWFFEGWGKDIIEAIDDLLGDYWRPWIRWPLQHAGLSSE</sequence>
<evidence type="ECO:0000256" key="3">
    <source>
        <dbReference type="ARBA" id="ARBA00022989"/>
    </source>
</evidence>
<feature type="compositionally biased region" description="Low complexity" evidence="6">
    <location>
        <begin position="367"/>
        <end position="379"/>
    </location>
</feature>
<keyword evidence="4 7" id="KW-0472">Membrane</keyword>
<proteinExistence type="predicted"/>
<keyword evidence="3 7" id="KW-1133">Transmembrane helix</keyword>